<feature type="compositionally biased region" description="Basic and acidic residues" evidence="1">
    <location>
        <begin position="59"/>
        <end position="122"/>
    </location>
</feature>
<feature type="compositionally biased region" description="Basic and acidic residues" evidence="1">
    <location>
        <begin position="361"/>
        <end position="370"/>
    </location>
</feature>
<feature type="compositionally biased region" description="Basic residues" evidence="1">
    <location>
        <begin position="7"/>
        <end position="38"/>
    </location>
</feature>
<name>A0AAE9E807_CAEBR</name>
<dbReference type="AlphaFoldDB" id="A0AAE9E807"/>
<sequence>MDEKAKRFVSKSRRSKPKHGSKAKVTSKLRSRCRKGGQKKSSTASKSNSAISPGVSNERNLEKNLEKNHPLEKREIEKKESEKESDKKKEEEKKKIEKRREREFKEDKEPDTDSDHDADLSLKKSHVAVPTRKGKPQKVAIKHNDVDEKETERLLKKLNNIKTEPARPQVTLDEKSKILMDRVEKKPYPAKYAKRNKWALLVEEDGEFFKPTPLTKPSSSTIVPVEDTYDYVPKLADVQKMEGENVFQTTMMGEVPYWGVYLDPEEHDLDGIEPPISVGSEHVMAYHKKELPLKTPKCSKLTLDEFQPSSMLFSRDEKFFHAHLVFSNTVRSLINVQARVAVVGSKSQMRSDDDDVEGEREESTQPDDIHVTIPLGAPTSWSYERSRPILSAREEKDRVLTSKKLDAKSPTPSKISKIEEEQKQQNIKIP</sequence>
<accession>A0AAE9E807</accession>
<reference evidence="2 3" key="1">
    <citation type="submission" date="2022-04" db="EMBL/GenBank/DDBJ databases">
        <title>Chromosome-level reference genomes for two strains of Caenorhabditis briggsae: an improved platform for comparative genomics.</title>
        <authorList>
            <person name="Stevens L."/>
            <person name="Andersen E."/>
        </authorList>
    </citation>
    <scope>NUCLEOTIDE SEQUENCE [LARGE SCALE GENOMIC DNA]</scope>
    <source>
        <strain evidence="2">VX34</strain>
        <tissue evidence="2">Whole-organism</tissue>
    </source>
</reference>
<evidence type="ECO:0000313" key="2">
    <source>
        <dbReference type="EMBL" id="UMM14321.1"/>
    </source>
</evidence>
<dbReference type="InterPro" id="IPR008569">
    <property type="entry name" value="DUF851"/>
</dbReference>
<evidence type="ECO:0000313" key="3">
    <source>
        <dbReference type="Proteomes" id="UP000829354"/>
    </source>
</evidence>
<dbReference type="Proteomes" id="UP000829354">
    <property type="component" value="Chromosome I"/>
</dbReference>
<organism evidence="2 3">
    <name type="scientific">Caenorhabditis briggsae</name>
    <dbReference type="NCBI Taxonomy" id="6238"/>
    <lineage>
        <taxon>Eukaryota</taxon>
        <taxon>Metazoa</taxon>
        <taxon>Ecdysozoa</taxon>
        <taxon>Nematoda</taxon>
        <taxon>Chromadorea</taxon>
        <taxon>Rhabditida</taxon>
        <taxon>Rhabditina</taxon>
        <taxon>Rhabditomorpha</taxon>
        <taxon>Rhabditoidea</taxon>
        <taxon>Rhabditidae</taxon>
        <taxon>Peloderinae</taxon>
        <taxon>Caenorhabditis</taxon>
    </lineage>
</organism>
<feature type="compositionally biased region" description="Basic and acidic residues" evidence="1">
    <location>
        <begin position="384"/>
        <end position="407"/>
    </location>
</feature>
<proteinExistence type="predicted"/>
<evidence type="ECO:0000256" key="1">
    <source>
        <dbReference type="SAM" id="MobiDB-lite"/>
    </source>
</evidence>
<protein>
    <submittedName>
        <fullName evidence="2">Uncharacterized protein</fullName>
    </submittedName>
</protein>
<dbReference type="EMBL" id="CP092620">
    <property type="protein sequence ID" value="UMM14321.1"/>
    <property type="molecule type" value="Genomic_DNA"/>
</dbReference>
<feature type="region of interest" description="Disordered" evidence="1">
    <location>
        <begin position="345"/>
        <end position="430"/>
    </location>
</feature>
<feature type="region of interest" description="Disordered" evidence="1">
    <location>
        <begin position="1"/>
        <end position="149"/>
    </location>
</feature>
<gene>
    <name evidence="2" type="ORF">L5515_002168</name>
</gene>
<dbReference type="Pfam" id="PF05867">
    <property type="entry name" value="DUF851"/>
    <property type="match status" value="1"/>
</dbReference>
<feature type="compositionally biased region" description="Low complexity" evidence="1">
    <location>
        <begin position="39"/>
        <end position="52"/>
    </location>
</feature>
<keyword evidence="3" id="KW-1185">Reference proteome</keyword>